<evidence type="ECO:0000259" key="9">
    <source>
        <dbReference type="PROSITE" id="PS50923"/>
    </source>
</evidence>
<keyword evidence="14" id="KW-1185">Reference proteome</keyword>
<keyword evidence="2 7" id="KW-0378">Hydrolase</keyword>
<feature type="disulfide bond" evidence="5">
    <location>
        <begin position="102"/>
        <end position="114"/>
    </location>
</feature>
<dbReference type="PROSITE" id="PS50923">
    <property type="entry name" value="SUSHI"/>
    <property type="match status" value="1"/>
</dbReference>
<dbReference type="InterPro" id="IPR020821">
    <property type="entry name" value="ENPP1-3/EXOG-like_nuc-like"/>
</dbReference>
<protein>
    <recommendedName>
        <fullName evidence="15">Chitinase</fullName>
    </recommendedName>
</protein>
<dbReference type="SUPFAM" id="SSF57016">
    <property type="entry name" value="Plant lectins/antimicrobial peptides"/>
    <property type="match status" value="1"/>
</dbReference>
<dbReference type="PROSITE" id="PS51910">
    <property type="entry name" value="GH18_2"/>
    <property type="match status" value="1"/>
</dbReference>
<dbReference type="InterPro" id="IPR001579">
    <property type="entry name" value="Glyco_hydro_18_chit_AS"/>
</dbReference>
<feature type="region of interest" description="Disordered" evidence="8">
    <location>
        <begin position="1201"/>
        <end position="1268"/>
    </location>
</feature>
<feature type="domain" description="GH18" evidence="12">
    <location>
        <begin position="1670"/>
        <end position="2044"/>
    </location>
</feature>
<evidence type="ECO:0000313" key="14">
    <source>
        <dbReference type="Proteomes" id="UP000663828"/>
    </source>
</evidence>
<dbReference type="InterPro" id="IPR001223">
    <property type="entry name" value="Glyco_hydro18_cat"/>
</dbReference>
<dbReference type="PROSITE" id="PS50948">
    <property type="entry name" value="PAN"/>
    <property type="match status" value="1"/>
</dbReference>
<dbReference type="Gene3D" id="2.80.10.50">
    <property type="match status" value="1"/>
</dbReference>
<evidence type="ECO:0000256" key="5">
    <source>
        <dbReference type="PROSITE-ProRule" id="PRU00261"/>
    </source>
</evidence>
<dbReference type="GO" id="GO:0005975">
    <property type="term" value="P:carbohydrate metabolic process"/>
    <property type="evidence" value="ECO:0007669"/>
    <property type="project" value="InterPro"/>
</dbReference>
<dbReference type="SMART" id="SM00473">
    <property type="entry name" value="PAN_AP"/>
    <property type="match status" value="3"/>
</dbReference>
<dbReference type="CDD" id="cd00161">
    <property type="entry name" value="beta-trefoil_Ricin-like"/>
    <property type="match status" value="1"/>
</dbReference>
<dbReference type="Gene3D" id="3.20.20.80">
    <property type="entry name" value="Glycosidases"/>
    <property type="match status" value="1"/>
</dbReference>
<accession>A0A815IR90</accession>
<evidence type="ECO:0000259" key="11">
    <source>
        <dbReference type="PROSITE" id="PS50948"/>
    </source>
</evidence>
<evidence type="ECO:0000256" key="7">
    <source>
        <dbReference type="RuleBase" id="RU000489"/>
    </source>
</evidence>
<evidence type="ECO:0000256" key="4">
    <source>
        <dbReference type="ARBA" id="ARBA00023295"/>
    </source>
</evidence>
<gene>
    <name evidence="13" type="ORF">XAT740_LOCUS32597</name>
</gene>
<dbReference type="InterPro" id="IPR000772">
    <property type="entry name" value="Ricin_B_lectin"/>
</dbReference>
<feature type="compositionally biased region" description="Basic and acidic residues" evidence="8">
    <location>
        <begin position="1244"/>
        <end position="1255"/>
    </location>
</feature>
<dbReference type="PANTHER" id="PTHR46073">
    <property type="entry name" value="CHITINASE"/>
    <property type="match status" value="1"/>
</dbReference>
<feature type="domain" description="Sushi" evidence="9">
    <location>
        <begin position="1262"/>
        <end position="1325"/>
    </location>
</feature>
<evidence type="ECO:0000256" key="2">
    <source>
        <dbReference type="ARBA" id="ARBA00022801"/>
    </source>
</evidence>
<dbReference type="SMART" id="SM00270">
    <property type="entry name" value="ChtBD1"/>
    <property type="match status" value="5"/>
</dbReference>
<dbReference type="Proteomes" id="UP000663828">
    <property type="component" value="Unassembled WGS sequence"/>
</dbReference>
<dbReference type="Pfam" id="PF00024">
    <property type="entry name" value="PAN_1"/>
    <property type="match status" value="1"/>
</dbReference>
<dbReference type="Pfam" id="PF14200">
    <property type="entry name" value="RicinB_lectin_2"/>
    <property type="match status" value="1"/>
</dbReference>
<evidence type="ECO:0000259" key="10">
    <source>
        <dbReference type="PROSITE" id="PS50941"/>
    </source>
</evidence>
<dbReference type="Gene3D" id="3.30.60.10">
    <property type="entry name" value="Endochitinase-like"/>
    <property type="match status" value="1"/>
</dbReference>
<dbReference type="InterPro" id="IPR029070">
    <property type="entry name" value="Chitinase_insertion_sf"/>
</dbReference>
<dbReference type="GO" id="GO:0003676">
    <property type="term" value="F:nucleic acid binding"/>
    <property type="evidence" value="ECO:0007669"/>
    <property type="project" value="InterPro"/>
</dbReference>
<dbReference type="GO" id="GO:0046872">
    <property type="term" value="F:metal ion binding"/>
    <property type="evidence" value="ECO:0007669"/>
    <property type="project" value="InterPro"/>
</dbReference>
<dbReference type="InterPro" id="IPR000436">
    <property type="entry name" value="Sushi_SCR_CCP_dom"/>
</dbReference>
<evidence type="ECO:0000256" key="8">
    <source>
        <dbReference type="SAM" id="MobiDB-lite"/>
    </source>
</evidence>
<evidence type="ECO:0000256" key="1">
    <source>
        <dbReference type="ARBA" id="ARBA00022669"/>
    </source>
</evidence>
<dbReference type="SMART" id="SM00636">
    <property type="entry name" value="Glyco_18"/>
    <property type="match status" value="1"/>
</dbReference>
<dbReference type="InterPro" id="IPR044929">
    <property type="entry name" value="DNA/RNA_non-sp_Endonuclease_sf"/>
</dbReference>
<evidence type="ECO:0000256" key="3">
    <source>
        <dbReference type="ARBA" id="ARBA00023157"/>
    </source>
</evidence>
<dbReference type="InterPro" id="IPR011583">
    <property type="entry name" value="Chitinase_II/V-like_cat"/>
</dbReference>
<feature type="domain" description="Apple" evidence="11">
    <location>
        <begin position="535"/>
        <end position="607"/>
    </location>
</feature>
<evidence type="ECO:0008006" key="15">
    <source>
        <dbReference type="Google" id="ProtNLM"/>
    </source>
</evidence>
<dbReference type="SUPFAM" id="SSF51445">
    <property type="entry name" value="(Trans)glycosidases"/>
    <property type="match status" value="1"/>
</dbReference>
<evidence type="ECO:0000259" key="12">
    <source>
        <dbReference type="PROSITE" id="PS51910"/>
    </source>
</evidence>
<dbReference type="GO" id="GO:0004568">
    <property type="term" value="F:chitinase activity"/>
    <property type="evidence" value="ECO:0007669"/>
    <property type="project" value="UniProtKB-ARBA"/>
</dbReference>
<dbReference type="InterPro" id="IPR001604">
    <property type="entry name" value="Endo_G_ENPP1-like_dom"/>
</dbReference>
<dbReference type="Pfam" id="PF00704">
    <property type="entry name" value="Glyco_hydro_18"/>
    <property type="match status" value="1"/>
</dbReference>
<dbReference type="EMBL" id="CAJNOR010003053">
    <property type="protein sequence ID" value="CAF1372083.1"/>
    <property type="molecule type" value="Genomic_DNA"/>
</dbReference>
<dbReference type="InterPro" id="IPR035992">
    <property type="entry name" value="Ricin_B-like_lectins"/>
</dbReference>
<dbReference type="Pfam" id="PF01223">
    <property type="entry name" value="Endonuclease_NS"/>
    <property type="match status" value="1"/>
</dbReference>
<dbReference type="CDD" id="cd10909">
    <property type="entry name" value="ChtBD1_GH18_2"/>
    <property type="match status" value="3"/>
</dbReference>
<dbReference type="Gene3D" id="3.10.50.10">
    <property type="match status" value="1"/>
</dbReference>
<feature type="compositionally biased region" description="Basic and acidic residues" evidence="8">
    <location>
        <begin position="1206"/>
        <end position="1236"/>
    </location>
</feature>
<keyword evidence="6" id="KW-0768">Sushi</keyword>
<keyword evidence="1 5" id="KW-0147">Chitin-binding</keyword>
<dbReference type="SUPFAM" id="SSF54060">
    <property type="entry name" value="His-Me finger endonucleases"/>
    <property type="match status" value="1"/>
</dbReference>
<organism evidence="13 14">
    <name type="scientific">Adineta ricciae</name>
    <name type="common">Rotifer</name>
    <dbReference type="NCBI Taxonomy" id="249248"/>
    <lineage>
        <taxon>Eukaryota</taxon>
        <taxon>Metazoa</taxon>
        <taxon>Spiralia</taxon>
        <taxon>Gnathifera</taxon>
        <taxon>Rotifera</taxon>
        <taxon>Eurotatoria</taxon>
        <taxon>Bdelloidea</taxon>
        <taxon>Adinetida</taxon>
        <taxon>Adinetidae</taxon>
        <taxon>Adineta</taxon>
    </lineage>
</organism>
<reference evidence="13" key="1">
    <citation type="submission" date="2021-02" db="EMBL/GenBank/DDBJ databases">
        <authorList>
            <person name="Nowell W R."/>
        </authorList>
    </citation>
    <scope>NUCLEOTIDE SEQUENCE</scope>
</reference>
<dbReference type="InterPro" id="IPR003609">
    <property type="entry name" value="Pan_app"/>
</dbReference>
<dbReference type="GO" id="GO:0008061">
    <property type="term" value="F:chitin binding"/>
    <property type="evidence" value="ECO:0007669"/>
    <property type="project" value="UniProtKB-UniRule"/>
</dbReference>
<dbReference type="SMART" id="SM00477">
    <property type="entry name" value="NUC"/>
    <property type="match status" value="1"/>
</dbReference>
<feature type="region of interest" description="Disordered" evidence="8">
    <location>
        <begin position="1304"/>
        <end position="1325"/>
    </location>
</feature>
<dbReference type="Pfam" id="PF00187">
    <property type="entry name" value="Chitin_bind_1"/>
    <property type="match status" value="1"/>
</dbReference>
<dbReference type="SUPFAM" id="SSF50370">
    <property type="entry name" value="Ricin B-like lectins"/>
    <property type="match status" value="1"/>
</dbReference>
<dbReference type="Gene3D" id="3.40.570.10">
    <property type="entry name" value="Extracellular Endonuclease, subunit A"/>
    <property type="match status" value="1"/>
</dbReference>
<dbReference type="InterPro" id="IPR036861">
    <property type="entry name" value="Endochitinase-like_sf"/>
</dbReference>
<dbReference type="CDD" id="cd06548">
    <property type="entry name" value="GH18_chitinase"/>
    <property type="match status" value="1"/>
</dbReference>
<dbReference type="GO" id="GO:0006032">
    <property type="term" value="P:chitin catabolic process"/>
    <property type="evidence" value="ECO:0007669"/>
    <property type="project" value="UniProtKB-ARBA"/>
</dbReference>
<name>A0A815IR90_ADIRI</name>
<proteinExistence type="predicted"/>
<dbReference type="PANTHER" id="PTHR46073:SF4">
    <property type="entry name" value="GH18 DOMAIN-CONTAINING PROTEIN"/>
    <property type="match status" value="1"/>
</dbReference>
<keyword evidence="3 5" id="KW-1015">Disulfide bond</keyword>
<dbReference type="CDD" id="cd00035">
    <property type="entry name" value="ChtBD1"/>
    <property type="match status" value="1"/>
</dbReference>
<evidence type="ECO:0000313" key="13">
    <source>
        <dbReference type="EMBL" id="CAF1372083.1"/>
    </source>
</evidence>
<comment type="caution">
    <text evidence="6">Lacks conserved residue(s) required for the propagation of feature annotation.</text>
</comment>
<feature type="domain" description="Chitin-binding type-1" evidence="10">
    <location>
        <begin position="94"/>
        <end position="153"/>
    </location>
</feature>
<feature type="compositionally biased region" description="Acidic residues" evidence="8">
    <location>
        <begin position="1643"/>
        <end position="1658"/>
    </location>
</feature>
<dbReference type="SUPFAM" id="SSF54556">
    <property type="entry name" value="Chitinase insertion domain"/>
    <property type="match status" value="1"/>
</dbReference>
<dbReference type="SMART" id="SM00892">
    <property type="entry name" value="Endonuclease_NS"/>
    <property type="match status" value="1"/>
</dbReference>
<feature type="disulfide bond" evidence="5">
    <location>
        <begin position="107"/>
        <end position="121"/>
    </location>
</feature>
<evidence type="ECO:0000256" key="6">
    <source>
        <dbReference type="PROSITE-ProRule" id="PRU00302"/>
    </source>
</evidence>
<comment type="caution">
    <text evidence="13">The sequence shown here is derived from an EMBL/GenBank/DDBJ whole genome shotgun (WGS) entry which is preliminary data.</text>
</comment>
<keyword evidence="4 7" id="KW-0326">Glycosidase</keyword>
<dbReference type="InterPro" id="IPR044925">
    <property type="entry name" value="His-Me_finger_sf"/>
</dbReference>
<feature type="region of interest" description="Disordered" evidence="8">
    <location>
        <begin position="1639"/>
        <end position="1663"/>
    </location>
</feature>
<dbReference type="PROSITE" id="PS01095">
    <property type="entry name" value="GH18_1"/>
    <property type="match status" value="1"/>
</dbReference>
<dbReference type="InterPro" id="IPR017853">
    <property type="entry name" value="GH"/>
</dbReference>
<dbReference type="InterPro" id="IPR001002">
    <property type="entry name" value="Chitin-bd_1"/>
</dbReference>
<dbReference type="PROSITE" id="PS50941">
    <property type="entry name" value="CHIT_BIND_I_2"/>
    <property type="match status" value="1"/>
</dbReference>
<sequence length="2267" mass="253097">MLFSHCETTANDKCLQIADLIDTTQVTLHQWLHVVYIYDRLASQQLIFLNGRHDNSRFSIPYFGATFYRNGLLDQLIFVSRIETATVILGEVSGQNCKTEGCSDNLCCSEFGYCGNTPEHCKNATTSPPNNQPTISSGDCRVCGCSALGDCCSPFGFCGTTAAHCSNQTIETPESALIAQTPKGDCRICNNCNQTQICCNNTGSCVNEQRQCTESVSTPAPPTTNKCHPDPSKLYGILHSVNNKFIDCKEFSTSLNNTAIVQWSESNTLNQLWQFVPVNPAANIYLIVSIQTGKALTVISSSSLQQWSYETDNANQLFQIQQENNGNDQCRIVSMQTNTSITVDSNANGRPIQIGKQQQSTSDFTWKLIETANATNRYWKVYIDENLHQICDDKNSVKSTEKLTLQRCLYWCDIEQRKRFCMWNYNDNDGQTGFCIGANDCQNRSTVVAGNEAYRTYIERPEMDVFSTDDDGDDVPIFQTAPFTSYIDYTKFLLISANGFAIPSQPLRCVDLDPQKQRVLVFNETNEGIRFCDLCPNLPPYHKYPDYIIRGNPLTTTENARFDQCFLQCVQDVRCIGYSYNQQNSTCLTFSQTAIRGTNGLVYQQYWQTILIKQPIGTIQNWLYTRNMKIAIRFVDDNNRTESSDTFLKCLNSCSHSQMPCIAVTYDFASKLCYLFANITTDNWIQLSYGFVSAFHFSHIYGNTSSQWKYTSEDGNNGLIANANPSATNSSKSCNLPNDKPSTEYGIYYNPSCLVGGGNGCDQNGCQLCLQYKANFEQNLPLCPAVQSSPDDLANARLQIESCIQTCSNQSNTCLGFDYDPLTVTCAYISTYSKWTTNKNNQTKRYLLSYPSKAFQFLPDCELISTTVSKSATIDDCLNTCKTGCQKVSYNYQTSQCKTGGYSTGTFRLKPDVDSHCFIRNFNENNDLTSIRMAFYRYIGVELKIQVLAESSFQCQQDCANELDQCLGTCLAADQCQYISVTFTKSNAFQCKLFKNNVNETVDFHPNNSSEIYYRYFDIRLNQTTLDSMPVFQVDSDLAECYDQTRTYNKYEQTYSSLEGYSDSLEISSNGTGQNQASLTRKRRRRSIFSDIGNFFKKNIIDPVVNTVTDIVKTPIQIGKAIGAAISGDTEQAKKEILDIGIVKDAISLGENAVNFGKALGKGDLAGAGEALLNVGADALSFVPIPGGKVLGSIGKNGIKNGLKNTKKDSKPTSNDRRDDDNKNSKDENDRQCELSRRRRDTGKRKCDQNDKDDNNQQNNNPKCREPKINKILSKGDCNMRSVGKKCEWVCNQGYIESQASGVTCTRPKPNSKTADWEPKPSCSPQDCGTGDHPYISVETDGIIAYTIYFDKKRRLPIWSFSIHDTHNRVTAATKVGRTKSFFVHPCSQLKKDQPKTGQYTNSGYDRGHLSPSDAHRYSEKASRSSNFMINIAPQDPITNEVLWAKIEAHILCHNNKYKASLVVTGVCPGTIKKTLPTGGLDVPDCFWKMICYIRDGKTHVVGFLSENTHIPSTDSKEYNDTINVLFRPVSQATILGRMKSDSNYAKSPFQATVMSKSNKGRGAILVQPTLCAQALTLDQTESDAWYNDLVAIKKDSKTKRQVGDIMSARGCSPSEAQAMALFMGLSSLDITDTANTLQNENNVDDSDLGDIDDDGDGTDGRPEAVNCGKRVIGYYPSWGTGKISGKHIRRLTHIVYAFFEVDSSGQVFLGSADRTHSQDVSKDTQVAKARLDHLLKLKRIYSEQKYMFAVGGWENSQYFSSIAQSPDKRLRFIASSLKLLDEYDLDGIDIDWEHPVTGGAVEGIKEDKENYVLFMKEIRQALDQHGGSERKYLLSFASAAGQWTLDPGYDLPELLKYADYVNVMTYDFFGAWDSKWGAYTGPPAPLYFGMPPRFSGKTNVDWTIKYYVCKTNEPHKITMGVPFYGRYWKNVPNEPIDPNDGMWHKANAVNGKFEGGYAPWNEIKSSWLTNPAYKQQNHEKSKSSYAYNAQEGIFLGFESPESLKDKAKYAADKNVGGLMIWAIDQDDDDLTMMNIVASASLCQNTDPKATFYKCSPLKGEKRWWTLEDSEEKAGMCGRSAPLYKGYYPVCDPDDPGYSCCSPEGFCGFSDKHCKSPGVNYGENPDLLVQEPVRPTINPILWYTLDAPDGKRGRCGRNVPKLDNGEYPICNPDDANAHCCSNGGYCGTGKEFCECEECVDFKAKPTFRFKPKQWNDDGKCGKDAPKVNGQMAICNPDSKTAYCCSASGFCGSGADFCDCKGCVNYKK</sequence>
<feature type="compositionally biased region" description="Polar residues" evidence="8">
    <location>
        <begin position="1304"/>
        <end position="1314"/>
    </location>
</feature>